<dbReference type="RefSeq" id="WP_211304480.1">
    <property type="nucleotide sequence ID" value="NZ_PVTF01000006.1"/>
</dbReference>
<sequence length="151" mass="15722">MSWFPRALGAATAVYSAAVIAKPEVLTGPTGLGDSPSSRTLGTAVGVRDLVSGLAVALAPSSVPLRLALLARVAMDIGDSVVLGLAAPDKATRTKVVGVALGWAAVNALALLATRGKTDEDQGWQWDPRWSDPSYWADPASWERERGDQAV</sequence>
<accession>A0A2T0T4Z1</accession>
<feature type="compositionally biased region" description="Basic and acidic residues" evidence="1">
    <location>
        <begin position="141"/>
        <end position="151"/>
    </location>
</feature>
<feature type="region of interest" description="Disordered" evidence="1">
    <location>
        <begin position="120"/>
        <end position="151"/>
    </location>
</feature>
<evidence type="ECO:0000313" key="2">
    <source>
        <dbReference type="EMBL" id="PRY40740.1"/>
    </source>
</evidence>
<protein>
    <submittedName>
        <fullName evidence="2">Uncharacterized protein</fullName>
    </submittedName>
</protein>
<evidence type="ECO:0000313" key="3">
    <source>
        <dbReference type="Proteomes" id="UP000239494"/>
    </source>
</evidence>
<dbReference type="AlphaFoldDB" id="A0A2T0T4Z1"/>
<comment type="caution">
    <text evidence="2">The sequence shown here is derived from an EMBL/GenBank/DDBJ whole genome shotgun (WGS) entry which is preliminary data.</text>
</comment>
<dbReference type="Proteomes" id="UP000239494">
    <property type="component" value="Unassembled WGS sequence"/>
</dbReference>
<evidence type="ECO:0000256" key="1">
    <source>
        <dbReference type="SAM" id="MobiDB-lite"/>
    </source>
</evidence>
<name>A0A2T0T4Z1_9PSEU</name>
<organism evidence="2 3">
    <name type="scientific">Umezawaea tangerina</name>
    <dbReference type="NCBI Taxonomy" id="84725"/>
    <lineage>
        <taxon>Bacteria</taxon>
        <taxon>Bacillati</taxon>
        <taxon>Actinomycetota</taxon>
        <taxon>Actinomycetes</taxon>
        <taxon>Pseudonocardiales</taxon>
        <taxon>Pseudonocardiaceae</taxon>
        <taxon>Umezawaea</taxon>
    </lineage>
</organism>
<dbReference type="EMBL" id="PVTF01000006">
    <property type="protein sequence ID" value="PRY40740.1"/>
    <property type="molecule type" value="Genomic_DNA"/>
</dbReference>
<gene>
    <name evidence="2" type="ORF">CLV43_106481</name>
</gene>
<reference evidence="2 3" key="1">
    <citation type="submission" date="2018-03" db="EMBL/GenBank/DDBJ databases">
        <title>Genomic Encyclopedia of Archaeal and Bacterial Type Strains, Phase II (KMG-II): from individual species to whole genera.</title>
        <authorList>
            <person name="Goeker M."/>
        </authorList>
    </citation>
    <scope>NUCLEOTIDE SEQUENCE [LARGE SCALE GENOMIC DNA]</scope>
    <source>
        <strain evidence="2 3">DSM 44720</strain>
    </source>
</reference>
<keyword evidence="3" id="KW-1185">Reference proteome</keyword>
<proteinExistence type="predicted"/>